<dbReference type="InterPro" id="IPR009875">
    <property type="entry name" value="PilZ_domain"/>
</dbReference>
<organism evidence="2 3">
    <name type="scientific">Tahibacter aquaticus</name>
    <dbReference type="NCBI Taxonomy" id="520092"/>
    <lineage>
        <taxon>Bacteria</taxon>
        <taxon>Pseudomonadati</taxon>
        <taxon>Pseudomonadota</taxon>
        <taxon>Gammaproteobacteria</taxon>
        <taxon>Lysobacterales</taxon>
        <taxon>Rhodanobacteraceae</taxon>
        <taxon>Tahibacter</taxon>
    </lineage>
</organism>
<evidence type="ECO:0000313" key="2">
    <source>
        <dbReference type="EMBL" id="TDR41733.1"/>
    </source>
</evidence>
<dbReference type="GO" id="GO:0035438">
    <property type="term" value="F:cyclic-di-GMP binding"/>
    <property type="evidence" value="ECO:0007669"/>
    <property type="project" value="InterPro"/>
</dbReference>
<feature type="domain" description="PilZ" evidence="1">
    <location>
        <begin position="4"/>
        <end position="108"/>
    </location>
</feature>
<dbReference type="Proteomes" id="UP000295293">
    <property type="component" value="Unassembled WGS sequence"/>
</dbReference>
<proteinExistence type="predicted"/>
<dbReference type="RefSeq" id="WP_166654153.1">
    <property type="nucleotide sequence ID" value="NZ_SNZH01000010.1"/>
</dbReference>
<comment type="caution">
    <text evidence="2">The sequence shown here is derived from an EMBL/GenBank/DDBJ whole genome shotgun (WGS) entry which is preliminary data.</text>
</comment>
<name>A0A4R6YTJ9_9GAMM</name>
<accession>A0A4R6YTJ9</accession>
<gene>
    <name evidence="2" type="ORF">DFR29_110216</name>
</gene>
<dbReference type="Pfam" id="PF07238">
    <property type="entry name" value="PilZ"/>
    <property type="match status" value="1"/>
</dbReference>
<dbReference type="Gene3D" id="2.40.10.220">
    <property type="entry name" value="predicted glycosyltransferase like domains"/>
    <property type="match status" value="1"/>
</dbReference>
<dbReference type="SUPFAM" id="SSF141371">
    <property type="entry name" value="PilZ domain-like"/>
    <property type="match status" value="1"/>
</dbReference>
<sequence length="115" mass="13309">MVEHRRAPRRRAEEAIPVVNSITGEVAGHIANLSIDGMMLVCEQPAREDALYQFSFELPDENGQPYRYEIGMHEQWTEQANVPGQHWVGLRFIDIAPDDMLQLQGWLERGKHNWI</sequence>
<reference evidence="2 3" key="1">
    <citation type="submission" date="2019-03" db="EMBL/GenBank/DDBJ databases">
        <title>Genomic Encyclopedia of Type Strains, Phase IV (KMG-IV): sequencing the most valuable type-strain genomes for metagenomic binning, comparative biology and taxonomic classification.</title>
        <authorList>
            <person name="Goeker M."/>
        </authorList>
    </citation>
    <scope>NUCLEOTIDE SEQUENCE [LARGE SCALE GENOMIC DNA]</scope>
    <source>
        <strain evidence="2 3">DSM 21667</strain>
    </source>
</reference>
<evidence type="ECO:0000259" key="1">
    <source>
        <dbReference type="Pfam" id="PF07238"/>
    </source>
</evidence>
<evidence type="ECO:0000313" key="3">
    <source>
        <dbReference type="Proteomes" id="UP000295293"/>
    </source>
</evidence>
<protein>
    <submittedName>
        <fullName evidence="2">PilZ domain-containing protein</fullName>
    </submittedName>
</protein>
<dbReference type="AlphaFoldDB" id="A0A4R6YTJ9"/>
<dbReference type="EMBL" id="SNZH01000010">
    <property type="protein sequence ID" value="TDR41733.1"/>
    <property type="molecule type" value="Genomic_DNA"/>
</dbReference>
<keyword evidence="3" id="KW-1185">Reference proteome</keyword>